<feature type="compositionally biased region" description="Polar residues" evidence="1">
    <location>
        <begin position="96"/>
        <end position="112"/>
    </location>
</feature>
<feature type="region of interest" description="Disordered" evidence="1">
    <location>
        <begin position="60"/>
        <end position="112"/>
    </location>
</feature>
<evidence type="ECO:0000313" key="2">
    <source>
        <dbReference type="EMBL" id="TNN25429.1"/>
    </source>
</evidence>
<reference evidence="2 3" key="1">
    <citation type="submission" date="2019-03" db="EMBL/GenBank/DDBJ databases">
        <title>First draft genome of Liparis tanakae, snailfish: a comprehensive survey of snailfish specific genes.</title>
        <authorList>
            <person name="Kim W."/>
            <person name="Song I."/>
            <person name="Jeong J.-H."/>
            <person name="Kim D."/>
            <person name="Kim S."/>
            <person name="Ryu S."/>
            <person name="Song J.Y."/>
            <person name="Lee S.K."/>
        </authorList>
    </citation>
    <scope>NUCLEOTIDE SEQUENCE [LARGE SCALE GENOMIC DNA]</scope>
    <source>
        <tissue evidence="2">Muscle</tissue>
    </source>
</reference>
<sequence length="112" mass="12345">MRAPWPEAPPPALHAGAPHAAKPLVSLLSCRSVSSCLFVFIALRNVNRQDEGIIPAVHRDPQRVQWDPDPSRRPPEGPNGIQILHEDPQRVPMGSRSFTKTPRGSNGIQILH</sequence>
<evidence type="ECO:0000256" key="1">
    <source>
        <dbReference type="SAM" id="MobiDB-lite"/>
    </source>
</evidence>
<dbReference type="EMBL" id="SRLO01012560">
    <property type="protein sequence ID" value="TNN25429.1"/>
    <property type="molecule type" value="Genomic_DNA"/>
</dbReference>
<organism evidence="2 3">
    <name type="scientific">Liparis tanakae</name>
    <name type="common">Tanaka's snailfish</name>
    <dbReference type="NCBI Taxonomy" id="230148"/>
    <lineage>
        <taxon>Eukaryota</taxon>
        <taxon>Metazoa</taxon>
        <taxon>Chordata</taxon>
        <taxon>Craniata</taxon>
        <taxon>Vertebrata</taxon>
        <taxon>Euteleostomi</taxon>
        <taxon>Actinopterygii</taxon>
        <taxon>Neopterygii</taxon>
        <taxon>Teleostei</taxon>
        <taxon>Neoteleostei</taxon>
        <taxon>Acanthomorphata</taxon>
        <taxon>Eupercaria</taxon>
        <taxon>Perciformes</taxon>
        <taxon>Cottioidei</taxon>
        <taxon>Cottales</taxon>
        <taxon>Liparidae</taxon>
        <taxon>Liparis</taxon>
    </lineage>
</organism>
<protein>
    <submittedName>
        <fullName evidence="2">Uncharacterized protein</fullName>
    </submittedName>
</protein>
<name>A0A4Z2E9E8_9TELE</name>
<dbReference type="AlphaFoldDB" id="A0A4Z2E9E8"/>
<accession>A0A4Z2E9E8</accession>
<evidence type="ECO:0000313" key="3">
    <source>
        <dbReference type="Proteomes" id="UP000314294"/>
    </source>
</evidence>
<proteinExistence type="predicted"/>
<dbReference type="Proteomes" id="UP000314294">
    <property type="component" value="Unassembled WGS sequence"/>
</dbReference>
<comment type="caution">
    <text evidence="2">The sequence shown here is derived from an EMBL/GenBank/DDBJ whole genome shotgun (WGS) entry which is preliminary data.</text>
</comment>
<gene>
    <name evidence="2" type="ORF">EYF80_064441</name>
</gene>
<keyword evidence="3" id="KW-1185">Reference proteome</keyword>